<protein>
    <submittedName>
        <fullName evidence="3">C6 transcription factor, putative</fullName>
    </submittedName>
</protein>
<dbReference type="InterPro" id="IPR053157">
    <property type="entry name" value="Sterol_Uptake_Regulator"/>
</dbReference>
<feature type="compositionally biased region" description="Low complexity" evidence="1">
    <location>
        <begin position="32"/>
        <end position="47"/>
    </location>
</feature>
<dbReference type="OMA" id="HARRPHK"/>
<dbReference type="VEuPathDB" id="FungiDB:TSTA_086440"/>
<reference evidence="4" key="1">
    <citation type="journal article" date="2015" name="Genome Announc.">
        <title>Genome sequence of the AIDS-associated pathogen Penicillium marneffei (ATCC18224) and its near taxonomic relative Talaromyces stipitatus (ATCC10500).</title>
        <authorList>
            <person name="Nierman W.C."/>
            <person name="Fedorova-Abrams N.D."/>
            <person name="Andrianopoulos A."/>
        </authorList>
    </citation>
    <scope>NUCLEOTIDE SEQUENCE [LARGE SCALE GENOMIC DNA]</scope>
    <source>
        <strain evidence="4">ATCC 10500 / CBS 375.48 / QM 6759 / NRRL 1006</strain>
    </source>
</reference>
<dbReference type="RefSeq" id="XP_002478376.1">
    <property type="nucleotide sequence ID" value="XM_002478331.1"/>
</dbReference>
<organism evidence="3 4">
    <name type="scientific">Talaromyces stipitatus (strain ATCC 10500 / CBS 375.48 / QM 6759 / NRRL 1006)</name>
    <name type="common">Penicillium stipitatum</name>
    <dbReference type="NCBI Taxonomy" id="441959"/>
    <lineage>
        <taxon>Eukaryota</taxon>
        <taxon>Fungi</taxon>
        <taxon>Dikarya</taxon>
        <taxon>Ascomycota</taxon>
        <taxon>Pezizomycotina</taxon>
        <taxon>Eurotiomycetes</taxon>
        <taxon>Eurotiomycetidae</taxon>
        <taxon>Eurotiales</taxon>
        <taxon>Trichocomaceae</taxon>
        <taxon>Talaromyces</taxon>
        <taxon>Talaromyces sect. Talaromyces</taxon>
    </lineage>
</organism>
<evidence type="ECO:0000256" key="2">
    <source>
        <dbReference type="SAM" id="Phobius"/>
    </source>
</evidence>
<feature type="region of interest" description="Disordered" evidence="1">
    <location>
        <begin position="31"/>
        <end position="67"/>
    </location>
</feature>
<accession>B8M0N0</accession>
<keyword evidence="4" id="KW-1185">Reference proteome</keyword>
<keyword evidence="2" id="KW-0472">Membrane</keyword>
<evidence type="ECO:0000313" key="3">
    <source>
        <dbReference type="EMBL" id="EED21413.1"/>
    </source>
</evidence>
<dbReference type="EMBL" id="EQ962653">
    <property type="protein sequence ID" value="EED21413.1"/>
    <property type="molecule type" value="Genomic_DNA"/>
</dbReference>
<dbReference type="InParanoid" id="B8M0N0"/>
<feature type="transmembrane region" description="Helical" evidence="2">
    <location>
        <begin position="351"/>
        <end position="374"/>
    </location>
</feature>
<dbReference type="OrthoDB" id="416217at2759"/>
<evidence type="ECO:0000256" key="1">
    <source>
        <dbReference type="SAM" id="MobiDB-lite"/>
    </source>
</evidence>
<dbReference type="STRING" id="441959.B8M0N0"/>
<dbReference type="HOGENOM" id="CLU_024934_9_0_1"/>
<dbReference type="GeneID" id="8110052"/>
<dbReference type="PhylomeDB" id="B8M0N0"/>
<dbReference type="eggNOG" id="ENOG502QRM1">
    <property type="taxonomic scope" value="Eukaryota"/>
</dbReference>
<dbReference type="PANTHER" id="PTHR47784">
    <property type="entry name" value="STEROL UPTAKE CONTROL PROTEIN 2"/>
    <property type="match status" value="1"/>
</dbReference>
<dbReference type="Pfam" id="PF11951">
    <property type="entry name" value="Fungal_trans_2"/>
    <property type="match status" value="1"/>
</dbReference>
<proteinExistence type="predicted"/>
<dbReference type="GO" id="GO:0001228">
    <property type="term" value="F:DNA-binding transcription activator activity, RNA polymerase II-specific"/>
    <property type="evidence" value="ECO:0007669"/>
    <property type="project" value="TreeGrafter"/>
</dbReference>
<evidence type="ECO:0000313" key="4">
    <source>
        <dbReference type="Proteomes" id="UP000001745"/>
    </source>
</evidence>
<keyword evidence="2" id="KW-1133">Transmembrane helix</keyword>
<name>B8M0N0_TALSN</name>
<dbReference type="Proteomes" id="UP000001745">
    <property type="component" value="Unassembled WGS sequence"/>
</dbReference>
<keyword evidence="2" id="KW-0812">Transmembrane</keyword>
<sequence length="434" mass="48439">MTDRTKGLKRHTRAEVIASLDMDVGIVRIEDSSATSQNQNASAVSNTTKSQSKIPTPPYSELSRSSIMSPDTTGGNMSLVTVERTITQLIGIHGSPKSIDGSTQLTNLGFLNHFVTESTESVLNPKIKTIMKTGLIRSAFTSAHLMHTILAAACLHLNRMQPGNKNREFLEVFHWQRAVQLYQTELACTNTNNVSVDNTDSLIGSCLLLALNQFCPADFKPEHSWVFTSNPADLNWLALQGGLRCILGITQPVLSASIWGSAFQDADDRLRGFKEEQSGRAGLRDELANLCEIDDRATSENNPYHWSVQLLSRMMTLKPYNRPENFEIFVTWMGQILPEFITLLRDKDERALLVLSWWMALMCAVSPFQVWIYGRIVPECKAICEYLETTSTDPDILRLIRWPAMACGYHDCNPAAIVDVTFDSSGCFSRCESC</sequence>
<dbReference type="InterPro" id="IPR021858">
    <property type="entry name" value="Fun_TF"/>
</dbReference>
<gene>
    <name evidence="3" type="ORF">TSTA_086440</name>
</gene>
<dbReference type="AlphaFoldDB" id="B8M0N0"/>
<dbReference type="PANTHER" id="PTHR47784:SF9">
    <property type="entry name" value="ZN(II)2CYS6 TRANSCRIPTION FACTOR (EUROFUNG)"/>
    <property type="match status" value="1"/>
</dbReference>